<dbReference type="InterPro" id="IPR000727">
    <property type="entry name" value="T_SNARE_dom"/>
</dbReference>
<gene>
    <name evidence="10" type="ORF">B5V03_26625</name>
</gene>
<dbReference type="Gene3D" id="6.10.340.10">
    <property type="match status" value="1"/>
</dbReference>
<feature type="domain" description="HAMP" evidence="9">
    <location>
        <begin position="360"/>
        <end position="413"/>
    </location>
</feature>
<evidence type="ECO:0000259" key="8">
    <source>
        <dbReference type="PROSITE" id="PS50192"/>
    </source>
</evidence>
<evidence type="ECO:0000256" key="3">
    <source>
        <dbReference type="ARBA" id="ARBA00023224"/>
    </source>
</evidence>
<dbReference type="SMART" id="SM00283">
    <property type="entry name" value="MA"/>
    <property type="match status" value="1"/>
</dbReference>
<dbReference type="AlphaFoldDB" id="A0A4Q1UUR9"/>
<keyword evidence="3 5" id="KW-0807">Transducer</keyword>
<evidence type="ECO:0000313" key="10">
    <source>
        <dbReference type="EMBL" id="RXT42063.1"/>
    </source>
</evidence>
<dbReference type="PROSITE" id="PS50885">
    <property type="entry name" value="HAMP"/>
    <property type="match status" value="1"/>
</dbReference>
<accession>A0A4Q1UUR9</accession>
<dbReference type="PANTHER" id="PTHR32089:SF112">
    <property type="entry name" value="LYSOZYME-LIKE PROTEIN-RELATED"/>
    <property type="match status" value="1"/>
</dbReference>
<feature type="domain" description="Methyl-accepting transducer" evidence="7">
    <location>
        <begin position="446"/>
        <end position="675"/>
    </location>
</feature>
<keyword evidence="6" id="KW-1133">Transmembrane helix</keyword>
<comment type="caution">
    <text evidence="10">The sequence shown here is derived from an EMBL/GenBank/DDBJ whole genome shotgun (WGS) entry which is preliminary data.</text>
</comment>
<evidence type="ECO:0000259" key="7">
    <source>
        <dbReference type="PROSITE" id="PS50111"/>
    </source>
</evidence>
<protein>
    <submittedName>
        <fullName evidence="10">Methyl-accepting chemotaxis protein</fullName>
    </submittedName>
</protein>
<evidence type="ECO:0000256" key="5">
    <source>
        <dbReference type="PROSITE-ProRule" id="PRU00284"/>
    </source>
</evidence>
<dbReference type="PROSITE" id="PS50111">
    <property type="entry name" value="CHEMOTAXIS_TRANSDUC_2"/>
    <property type="match status" value="1"/>
</dbReference>
<keyword evidence="6" id="KW-0472">Membrane</keyword>
<evidence type="ECO:0000256" key="6">
    <source>
        <dbReference type="SAM" id="Phobius"/>
    </source>
</evidence>
<feature type="domain" description="T-SNARE coiled-coil homology" evidence="8">
    <location>
        <begin position="605"/>
        <end position="667"/>
    </location>
</feature>
<dbReference type="PROSITE" id="PS50192">
    <property type="entry name" value="T_SNARE"/>
    <property type="match status" value="1"/>
</dbReference>
<evidence type="ECO:0000259" key="9">
    <source>
        <dbReference type="PROSITE" id="PS50885"/>
    </source>
</evidence>
<keyword evidence="2" id="KW-1003">Cell membrane</keyword>
<dbReference type="EMBL" id="MZXW01000035">
    <property type="protein sequence ID" value="RXT42063.1"/>
    <property type="molecule type" value="Genomic_DNA"/>
</dbReference>
<dbReference type="CDD" id="cd06225">
    <property type="entry name" value="HAMP"/>
    <property type="match status" value="1"/>
</dbReference>
<dbReference type="Proteomes" id="UP000290819">
    <property type="component" value="Unassembled WGS sequence"/>
</dbReference>
<evidence type="ECO:0000256" key="1">
    <source>
        <dbReference type="ARBA" id="ARBA00004429"/>
    </source>
</evidence>
<dbReference type="Pfam" id="PF00672">
    <property type="entry name" value="HAMP"/>
    <property type="match status" value="1"/>
</dbReference>
<sequence>MPELSLPSEPSSNIGTKGGISLRWRVLAGNLITSLLAVAFAGAVAWGGWGDLRKREAAARSLTAFELTMKASSLVPVERTAWFAVATPADPATPEKLSTLDKTVASTDAAVAAAKAAILAAELPTKSIEATEQALQQLRSAGRQAVVLPKPQRPANSQTAIVDGLARSIDALTAATSEASINLSRTGSDIENLLPSAALAQSAQSMRAINGARAAVLGLFARNQPLSAAQRVEVTELTGQVALIWMQIEQGVHNVGDAPALVNAIDKVRAKLMTEGEPRLREMVAAAREGRPSPISEAEWPGWLAPVMNSVLVLRDAALTFAHDANDAAIAQAQMRLTWALAALLVVLIASVAVVIAVMRQVIGPLVRLTGTTLRLADGELDAEIPDGHRKDEIGTMAGALQIFKNALVSKKLADEDAARNAEAQIERGRRVNVITRDFEVAIGEIVSTVSSAATKLEGSAGTLNTTADRSQTLTTAVAAASEEASANVQSVASATEELTSSVNEISRQVQESARVAGDAVEQARRTNERVGELSLAASRIGDVIELINSIAGQTNLLALNATIEAARAGDAGRGFAVVASEVKALAQQTAKATEEIQQQIGSVQTATQESVGAIKAIGETIGRLSEISSTIAAAVEEQGAATQEIARNVQQAAHGTQQVSANINDVQQGASETGSASSQVLTAAQLLASDSSRLKLEVGKFLEAVRAA</sequence>
<dbReference type="GO" id="GO:0007165">
    <property type="term" value="P:signal transduction"/>
    <property type="evidence" value="ECO:0007669"/>
    <property type="project" value="UniProtKB-KW"/>
</dbReference>
<comment type="similarity">
    <text evidence="4">Belongs to the methyl-accepting chemotaxis (MCP) protein family.</text>
</comment>
<comment type="subcellular location">
    <subcellularLocation>
        <location evidence="1">Cell inner membrane</location>
        <topology evidence="1">Multi-pass membrane protein</topology>
    </subcellularLocation>
</comment>
<dbReference type="SUPFAM" id="SSF58104">
    <property type="entry name" value="Methyl-accepting chemotaxis protein (MCP) signaling domain"/>
    <property type="match status" value="1"/>
</dbReference>
<proteinExistence type="inferred from homology"/>
<dbReference type="RefSeq" id="WP_245502349.1">
    <property type="nucleotide sequence ID" value="NZ_MZXW01000035.1"/>
</dbReference>
<feature type="transmembrane region" description="Helical" evidence="6">
    <location>
        <begin position="27"/>
        <end position="49"/>
    </location>
</feature>
<keyword evidence="2" id="KW-0997">Cell inner membrane</keyword>
<evidence type="ECO:0000256" key="4">
    <source>
        <dbReference type="ARBA" id="ARBA00029447"/>
    </source>
</evidence>
<dbReference type="PANTHER" id="PTHR32089">
    <property type="entry name" value="METHYL-ACCEPTING CHEMOTAXIS PROTEIN MCPB"/>
    <property type="match status" value="1"/>
</dbReference>
<feature type="transmembrane region" description="Helical" evidence="6">
    <location>
        <begin position="339"/>
        <end position="359"/>
    </location>
</feature>
<dbReference type="GO" id="GO:0005886">
    <property type="term" value="C:plasma membrane"/>
    <property type="evidence" value="ECO:0007669"/>
    <property type="project" value="UniProtKB-SubCell"/>
</dbReference>
<name>A0A4Q1UUR9_9BRAD</name>
<keyword evidence="6" id="KW-0812">Transmembrane</keyword>
<dbReference type="Pfam" id="PF00015">
    <property type="entry name" value="MCPsignal"/>
    <property type="match status" value="1"/>
</dbReference>
<organism evidence="10 11">
    <name type="scientific">Bradyrhizobium betae</name>
    <dbReference type="NCBI Taxonomy" id="244734"/>
    <lineage>
        <taxon>Bacteria</taxon>
        <taxon>Pseudomonadati</taxon>
        <taxon>Pseudomonadota</taxon>
        <taxon>Alphaproteobacteria</taxon>
        <taxon>Hyphomicrobiales</taxon>
        <taxon>Nitrobacteraceae</taxon>
        <taxon>Bradyrhizobium</taxon>
    </lineage>
</organism>
<evidence type="ECO:0000313" key="11">
    <source>
        <dbReference type="Proteomes" id="UP000290819"/>
    </source>
</evidence>
<dbReference type="Gene3D" id="1.10.287.950">
    <property type="entry name" value="Methyl-accepting chemotaxis protein"/>
    <property type="match status" value="1"/>
</dbReference>
<dbReference type="SMART" id="SM00304">
    <property type="entry name" value="HAMP"/>
    <property type="match status" value="1"/>
</dbReference>
<evidence type="ECO:0000256" key="2">
    <source>
        <dbReference type="ARBA" id="ARBA00022519"/>
    </source>
</evidence>
<dbReference type="InterPro" id="IPR004089">
    <property type="entry name" value="MCPsignal_dom"/>
</dbReference>
<dbReference type="InterPro" id="IPR003660">
    <property type="entry name" value="HAMP_dom"/>
</dbReference>
<reference evidence="10 11" key="1">
    <citation type="submission" date="2017-03" db="EMBL/GenBank/DDBJ databases">
        <authorList>
            <person name="Safronova V.I."/>
            <person name="Sazanova A.L."/>
            <person name="Chirak E.R."/>
        </authorList>
    </citation>
    <scope>NUCLEOTIDE SEQUENCE [LARGE SCALE GENOMIC DNA]</scope>
    <source>
        <strain evidence="10 11">Opo-243</strain>
    </source>
</reference>
<keyword evidence="11" id="KW-1185">Reference proteome</keyword>